<name>A0A4Q2DZB2_9AGAR</name>
<protein>
    <recommendedName>
        <fullName evidence="4">7TM GPCR serpentine receptor class x (Srx) domain-containing protein</fullName>
    </recommendedName>
</protein>
<sequence>MTAAAVLLVKFYQTLSYAKSPIPNVCINTSGNHKLFGTVFVLILANVFSAMLGMLFIMYRKYEAYRSSLVKTFYRDGIGYFVLLSALALTNVIINFAPGVRLIFISTKVRTWLTKHY</sequence>
<proteinExistence type="predicted"/>
<evidence type="ECO:0000313" key="3">
    <source>
        <dbReference type="Proteomes" id="UP000290288"/>
    </source>
</evidence>
<evidence type="ECO:0000256" key="1">
    <source>
        <dbReference type="SAM" id="Phobius"/>
    </source>
</evidence>
<evidence type="ECO:0000313" key="2">
    <source>
        <dbReference type="EMBL" id="RXW25116.1"/>
    </source>
</evidence>
<dbReference type="OrthoDB" id="3350812at2759"/>
<accession>A0A4Q2DZB2</accession>
<keyword evidence="3" id="KW-1185">Reference proteome</keyword>
<reference evidence="2 3" key="1">
    <citation type="submission" date="2019-01" db="EMBL/GenBank/DDBJ databases">
        <title>Draft genome sequence of Psathyrella aberdarensis IHI B618.</title>
        <authorList>
            <person name="Buettner E."/>
            <person name="Kellner H."/>
        </authorList>
    </citation>
    <scope>NUCLEOTIDE SEQUENCE [LARGE SCALE GENOMIC DNA]</scope>
    <source>
        <strain evidence="2 3">IHI B618</strain>
    </source>
</reference>
<evidence type="ECO:0008006" key="4">
    <source>
        <dbReference type="Google" id="ProtNLM"/>
    </source>
</evidence>
<keyword evidence="1" id="KW-0812">Transmembrane</keyword>
<feature type="transmembrane region" description="Helical" evidence="1">
    <location>
        <begin position="34"/>
        <end position="59"/>
    </location>
</feature>
<feature type="transmembrane region" description="Helical" evidence="1">
    <location>
        <begin position="80"/>
        <end position="104"/>
    </location>
</feature>
<keyword evidence="1" id="KW-1133">Transmembrane helix</keyword>
<dbReference type="EMBL" id="SDEE01000009">
    <property type="protein sequence ID" value="RXW25116.1"/>
    <property type="molecule type" value="Genomic_DNA"/>
</dbReference>
<comment type="caution">
    <text evidence="2">The sequence shown here is derived from an EMBL/GenBank/DDBJ whole genome shotgun (WGS) entry which is preliminary data.</text>
</comment>
<keyword evidence="1" id="KW-0472">Membrane</keyword>
<dbReference type="AlphaFoldDB" id="A0A4Q2DZB2"/>
<dbReference type="Proteomes" id="UP000290288">
    <property type="component" value="Unassembled WGS sequence"/>
</dbReference>
<gene>
    <name evidence="2" type="ORF">EST38_g734</name>
</gene>
<organism evidence="2 3">
    <name type="scientific">Candolleomyces aberdarensis</name>
    <dbReference type="NCBI Taxonomy" id="2316362"/>
    <lineage>
        <taxon>Eukaryota</taxon>
        <taxon>Fungi</taxon>
        <taxon>Dikarya</taxon>
        <taxon>Basidiomycota</taxon>
        <taxon>Agaricomycotina</taxon>
        <taxon>Agaricomycetes</taxon>
        <taxon>Agaricomycetidae</taxon>
        <taxon>Agaricales</taxon>
        <taxon>Agaricineae</taxon>
        <taxon>Psathyrellaceae</taxon>
        <taxon>Candolleomyces</taxon>
    </lineage>
</organism>